<dbReference type="Proteomes" id="UP001314170">
    <property type="component" value="Unassembled WGS sequence"/>
</dbReference>
<proteinExistence type="predicted"/>
<comment type="caution">
    <text evidence="2">The sequence shown here is derived from an EMBL/GenBank/DDBJ whole genome shotgun (WGS) entry which is preliminary data.</text>
</comment>
<reference evidence="2 3" key="1">
    <citation type="submission" date="2024-01" db="EMBL/GenBank/DDBJ databases">
        <authorList>
            <person name="Waweru B."/>
        </authorList>
    </citation>
    <scope>NUCLEOTIDE SEQUENCE [LARGE SCALE GENOMIC DNA]</scope>
</reference>
<accession>A0AAV1SKK2</accession>
<feature type="region of interest" description="Disordered" evidence="1">
    <location>
        <begin position="1"/>
        <end position="25"/>
    </location>
</feature>
<gene>
    <name evidence="2" type="ORF">DCAF_LOCUS24737</name>
</gene>
<dbReference type="EMBL" id="CAWUPB010001194">
    <property type="protein sequence ID" value="CAK7353456.1"/>
    <property type="molecule type" value="Genomic_DNA"/>
</dbReference>
<evidence type="ECO:0000313" key="2">
    <source>
        <dbReference type="EMBL" id="CAK7353456.1"/>
    </source>
</evidence>
<evidence type="ECO:0000256" key="1">
    <source>
        <dbReference type="SAM" id="MobiDB-lite"/>
    </source>
</evidence>
<sequence length="99" mass="11102">MNENLVATKGKKRTHAKLPFSPKPRHPLSPKSLCYNPAISSSQALLNFPHSFITSTTALNTSHLSPYLINPYKQTFMATHISVRSGLENRKFLQHLVTT</sequence>
<protein>
    <submittedName>
        <fullName evidence="2">Uncharacterized protein</fullName>
    </submittedName>
</protein>
<evidence type="ECO:0000313" key="3">
    <source>
        <dbReference type="Proteomes" id="UP001314170"/>
    </source>
</evidence>
<dbReference type="AlphaFoldDB" id="A0AAV1SKK2"/>
<name>A0AAV1SKK2_9ROSI</name>
<keyword evidence="3" id="KW-1185">Reference proteome</keyword>
<organism evidence="2 3">
    <name type="scientific">Dovyalis caffra</name>
    <dbReference type="NCBI Taxonomy" id="77055"/>
    <lineage>
        <taxon>Eukaryota</taxon>
        <taxon>Viridiplantae</taxon>
        <taxon>Streptophyta</taxon>
        <taxon>Embryophyta</taxon>
        <taxon>Tracheophyta</taxon>
        <taxon>Spermatophyta</taxon>
        <taxon>Magnoliopsida</taxon>
        <taxon>eudicotyledons</taxon>
        <taxon>Gunneridae</taxon>
        <taxon>Pentapetalae</taxon>
        <taxon>rosids</taxon>
        <taxon>fabids</taxon>
        <taxon>Malpighiales</taxon>
        <taxon>Salicaceae</taxon>
        <taxon>Flacourtieae</taxon>
        <taxon>Dovyalis</taxon>
    </lineage>
</organism>